<feature type="domain" description="DDH" evidence="1">
    <location>
        <begin position="15"/>
        <end position="154"/>
    </location>
</feature>
<dbReference type="InterPro" id="IPR003156">
    <property type="entry name" value="DHHA1_dom"/>
</dbReference>
<dbReference type="GO" id="GO:0003676">
    <property type="term" value="F:nucleic acid binding"/>
    <property type="evidence" value="ECO:0007669"/>
    <property type="project" value="InterPro"/>
</dbReference>
<reference evidence="3" key="2">
    <citation type="submission" date="2021-04" db="EMBL/GenBank/DDBJ databases">
        <authorList>
            <person name="Gilroy R."/>
        </authorList>
    </citation>
    <scope>NUCLEOTIDE SEQUENCE</scope>
    <source>
        <strain evidence="3">ChiW19-954</strain>
    </source>
</reference>
<evidence type="ECO:0000313" key="3">
    <source>
        <dbReference type="EMBL" id="HJC34155.1"/>
    </source>
</evidence>
<dbReference type="Proteomes" id="UP000823890">
    <property type="component" value="Unassembled WGS sequence"/>
</dbReference>
<accession>A0A9D2SUA7</accession>
<dbReference type="InterPro" id="IPR051319">
    <property type="entry name" value="Oligoribo/pAp-PDE_c-di-AMP_PDE"/>
</dbReference>
<gene>
    <name evidence="3" type="ORF">H9758_06115</name>
</gene>
<dbReference type="InterPro" id="IPR001667">
    <property type="entry name" value="DDH_dom"/>
</dbReference>
<protein>
    <submittedName>
        <fullName evidence="3">Bifunctional oligoribonuclease/PAP phosphatase NrnA</fullName>
    </submittedName>
</protein>
<dbReference type="EMBL" id="DWWO01000077">
    <property type="protein sequence ID" value="HJC34155.1"/>
    <property type="molecule type" value="Genomic_DNA"/>
</dbReference>
<reference evidence="3" key="1">
    <citation type="journal article" date="2021" name="PeerJ">
        <title>Extensive microbial diversity within the chicken gut microbiome revealed by metagenomics and culture.</title>
        <authorList>
            <person name="Gilroy R."/>
            <person name="Ravi A."/>
            <person name="Getino M."/>
            <person name="Pursley I."/>
            <person name="Horton D.L."/>
            <person name="Alikhan N.F."/>
            <person name="Baker D."/>
            <person name="Gharbi K."/>
            <person name="Hall N."/>
            <person name="Watson M."/>
            <person name="Adriaenssens E.M."/>
            <person name="Foster-Nyarko E."/>
            <person name="Jarju S."/>
            <person name="Secka A."/>
            <person name="Antonio M."/>
            <person name="Oren A."/>
            <person name="Chaudhuri R.R."/>
            <person name="La Ragione R."/>
            <person name="Hildebrand F."/>
            <person name="Pallen M.J."/>
        </authorList>
    </citation>
    <scope>NUCLEOTIDE SEQUENCE</scope>
    <source>
        <strain evidence="3">ChiW19-954</strain>
    </source>
</reference>
<name>A0A9D2SUA7_9FIRM</name>
<dbReference type="AlphaFoldDB" id="A0A9D2SUA7"/>
<dbReference type="InterPro" id="IPR038763">
    <property type="entry name" value="DHH_sf"/>
</dbReference>
<proteinExistence type="predicted"/>
<evidence type="ECO:0000259" key="1">
    <source>
        <dbReference type="Pfam" id="PF01368"/>
    </source>
</evidence>
<dbReference type="Pfam" id="PF01368">
    <property type="entry name" value="DHH"/>
    <property type="match status" value="1"/>
</dbReference>
<dbReference type="SUPFAM" id="SSF64182">
    <property type="entry name" value="DHH phosphoesterases"/>
    <property type="match status" value="1"/>
</dbReference>
<dbReference type="PANTHER" id="PTHR47618">
    <property type="entry name" value="BIFUNCTIONAL OLIGORIBONUCLEASE AND PAP PHOSPHATASE NRNA"/>
    <property type="match status" value="1"/>
</dbReference>
<evidence type="ECO:0000313" key="4">
    <source>
        <dbReference type="Proteomes" id="UP000823890"/>
    </source>
</evidence>
<organism evidence="3 4">
    <name type="scientific">Candidatus Mediterraneibacter faecipullorum</name>
    <dbReference type="NCBI Taxonomy" id="2838670"/>
    <lineage>
        <taxon>Bacteria</taxon>
        <taxon>Bacillati</taxon>
        <taxon>Bacillota</taxon>
        <taxon>Clostridia</taxon>
        <taxon>Lachnospirales</taxon>
        <taxon>Lachnospiraceae</taxon>
        <taxon>Mediterraneibacter</taxon>
    </lineage>
</organism>
<sequence>MKIILDDILKGKKSVALGGHVRPDGDCVGSCMGLYHYLREQYPDIGTDVYLEEVPEAYSIIKGTDEVKTQTDGSAVYDLFICLDCGDAQRLGFSSPLFENAKETLCIDHHISNDAFADYNYIVPDASSTSELVYNMVDRDKISLASAEALYMGIVHDTGVFQYSCTSPETMEIAAELMRKGINGSEIIDKTYYEKSYIQNQILGRALLESMLIMDKKCIVSVIRQKSMKFFQAQPSDLEGIVSQLRQTKGVEVAIFLHEISPQQFKVSLRSKGKVDVSEIAQYYGGGGHVRAAGVTMEGSSHDVINNITARIALQLKHEEEQDDEQ</sequence>
<dbReference type="Gene3D" id="3.10.310.30">
    <property type="match status" value="1"/>
</dbReference>
<evidence type="ECO:0000259" key="2">
    <source>
        <dbReference type="Pfam" id="PF02272"/>
    </source>
</evidence>
<dbReference type="Gene3D" id="3.90.1640.10">
    <property type="entry name" value="inorganic pyrophosphatase (n-terminal core)"/>
    <property type="match status" value="1"/>
</dbReference>
<dbReference type="PANTHER" id="PTHR47618:SF1">
    <property type="entry name" value="BIFUNCTIONAL OLIGORIBONUCLEASE AND PAP PHOSPHATASE NRNA"/>
    <property type="match status" value="1"/>
</dbReference>
<feature type="domain" description="DHHA1" evidence="2">
    <location>
        <begin position="217"/>
        <end position="309"/>
    </location>
</feature>
<comment type="caution">
    <text evidence="3">The sequence shown here is derived from an EMBL/GenBank/DDBJ whole genome shotgun (WGS) entry which is preliminary data.</text>
</comment>
<dbReference type="Pfam" id="PF02272">
    <property type="entry name" value="DHHA1"/>
    <property type="match status" value="1"/>
</dbReference>